<dbReference type="Proteomes" id="UP000186391">
    <property type="component" value="Unassembled WGS sequence"/>
</dbReference>
<dbReference type="PANTHER" id="PTHR45947">
    <property type="entry name" value="SULFOQUINOVOSYL TRANSFERASE SQD2"/>
    <property type="match status" value="1"/>
</dbReference>
<dbReference type="CDD" id="cd03801">
    <property type="entry name" value="GT4_PimA-like"/>
    <property type="match status" value="1"/>
</dbReference>
<dbReference type="RefSeq" id="WP_073556365.1">
    <property type="nucleotide sequence ID" value="NZ_MRCA01000009.1"/>
</dbReference>
<dbReference type="AlphaFoldDB" id="A0A1U7GX78"/>
<keyword evidence="3" id="KW-1185">Reference proteome</keyword>
<dbReference type="Pfam" id="PF00534">
    <property type="entry name" value="Glycos_transf_1"/>
    <property type="match status" value="1"/>
</dbReference>
<dbReference type="Gene3D" id="3.40.50.2000">
    <property type="entry name" value="Glycogen Phosphorylase B"/>
    <property type="match status" value="2"/>
</dbReference>
<dbReference type="GO" id="GO:0016757">
    <property type="term" value="F:glycosyltransferase activity"/>
    <property type="evidence" value="ECO:0007669"/>
    <property type="project" value="InterPro"/>
</dbReference>
<dbReference type="InterPro" id="IPR050194">
    <property type="entry name" value="Glycosyltransferase_grp1"/>
</dbReference>
<gene>
    <name evidence="2" type="ORF">NIES592_16895</name>
</gene>
<name>A0A1U7GX78_9CYAN</name>
<dbReference type="PANTHER" id="PTHR45947:SF3">
    <property type="entry name" value="SULFOQUINOVOSYL TRANSFERASE SQD2"/>
    <property type="match status" value="1"/>
</dbReference>
<protein>
    <submittedName>
        <fullName evidence="2">Glycosyltransferase</fullName>
    </submittedName>
</protein>
<comment type="caution">
    <text evidence="2">The sequence shown here is derived from an EMBL/GenBank/DDBJ whole genome shotgun (WGS) entry which is preliminary data.</text>
</comment>
<evidence type="ECO:0000313" key="2">
    <source>
        <dbReference type="EMBL" id="OKH12895.1"/>
    </source>
</evidence>
<feature type="domain" description="Glycosyl transferase family 1" evidence="1">
    <location>
        <begin position="202"/>
        <end position="363"/>
    </location>
</feature>
<reference evidence="2 3" key="1">
    <citation type="submission" date="2016-11" db="EMBL/GenBank/DDBJ databases">
        <title>Draft Genome Sequences of Nine Cyanobacterial Strains from Diverse Habitats.</title>
        <authorList>
            <person name="Zhu T."/>
            <person name="Hou S."/>
            <person name="Lu X."/>
            <person name="Hess W.R."/>
        </authorList>
    </citation>
    <scope>NUCLEOTIDE SEQUENCE [LARGE SCALE GENOMIC DNA]</scope>
    <source>
        <strain evidence="2 3">NIES-592</strain>
    </source>
</reference>
<keyword evidence="2" id="KW-0808">Transferase</keyword>
<dbReference type="EMBL" id="MRCA01000009">
    <property type="protein sequence ID" value="OKH12895.1"/>
    <property type="molecule type" value="Genomic_DNA"/>
</dbReference>
<evidence type="ECO:0000259" key="1">
    <source>
        <dbReference type="Pfam" id="PF00534"/>
    </source>
</evidence>
<evidence type="ECO:0000313" key="3">
    <source>
        <dbReference type="Proteomes" id="UP000186391"/>
    </source>
</evidence>
<dbReference type="InterPro" id="IPR001296">
    <property type="entry name" value="Glyco_trans_1"/>
</dbReference>
<organism evidence="2 3">
    <name type="scientific">Fischerella major NIES-592</name>
    <dbReference type="NCBI Taxonomy" id="210994"/>
    <lineage>
        <taxon>Bacteria</taxon>
        <taxon>Bacillati</taxon>
        <taxon>Cyanobacteriota</taxon>
        <taxon>Cyanophyceae</taxon>
        <taxon>Nostocales</taxon>
        <taxon>Hapalosiphonaceae</taxon>
        <taxon>Fischerella</taxon>
    </lineage>
</organism>
<dbReference type="OrthoDB" id="9790710at2"/>
<proteinExistence type="predicted"/>
<sequence>MLSVAYFVSHPIQYQAPLLRLVAADPEIDLKVFFYSDFSLKAYQDEGFGRLIAWDVPLTQGYDYYFLNCWGSKQWQSWLQQPIATDILKQLEQGKFDVVWVHGWSWLCSIQAVLAANKLGIPVLLRGESNGISEPTNSLKKIAKRVFLNWLFEKIAGFLYIGTLNYQFYRNYGVEEKRLFRVPYAVDNEYFQKQVMLGLPHRQELRKSLNLDPARPIILYAAKLIDVKRPQDLLAAYRLLSVDGVQEPEPYLLFVGDGILRPTLEAEAKATGWQSIRFLGFQNQSQMPAMYDLCDVFVLPSGFEPWGLAINEVMNAGKAVVVSDQVGCASDLVKDGQNGQIYPVGDITALAEAIRWAIANSISAGEISLKQIQNWSYQEDLQGLKQALNYLQVRVG</sequence>
<dbReference type="SUPFAM" id="SSF53756">
    <property type="entry name" value="UDP-Glycosyltransferase/glycogen phosphorylase"/>
    <property type="match status" value="1"/>
</dbReference>
<accession>A0A1U7GX78</accession>